<dbReference type="EMBL" id="JAAGWB010000013">
    <property type="protein sequence ID" value="NEN50601.1"/>
    <property type="molecule type" value="Genomic_DNA"/>
</dbReference>
<protein>
    <submittedName>
        <fullName evidence="2">EthD family reductase</fullName>
    </submittedName>
</protein>
<keyword evidence="4" id="KW-1185">Reference proteome</keyword>
<evidence type="ECO:0000259" key="1">
    <source>
        <dbReference type="Pfam" id="PF07110"/>
    </source>
</evidence>
<dbReference type="Proteomes" id="UP000471152">
    <property type="component" value="Unassembled WGS sequence"/>
</dbReference>
<dbReference type="Gene3D" id="3.30.70.100">
    <property type="match status" value="1"/>
</dbReference>
<dbReference type="EMBL" id="JAAGWH010000013">
    <property type="protein sequence ID" value="NEK93834.1"/>
    <property type="molecule type" value="Genomic_DNA"/>
</dbReference>
<dbReference type="Proteomes" id="UP000468828">
    <property type="component" value="Unassembled WGS sequence"/>
</dbReference>
<dbReference type="RefSeq" id="WP_163610228.1">
    <property type="nucleotide sequence ID" value="NZ_JAAGWB010000013.1"/>
</dbReference>
<dbReference type="AlphaFoldDB" id="A0A6P0EV84"/>
<dbReference type="Pfam" id="PF07110">
    <property type="entry name" value="EthD"/>
    <property type="match status" value="1"/>
</dbReference>
<proteinExistence type="predicted"/>
<sequence length="107" mass="11305">MTVSYFALYQTPDDPAGFEERYAAVHTGLVQQTAGLVENRVHSVTRQVVGKPAWHLVAEFVFDSQDALDAALASSEWASAWDEVPGGADSVAMFAAQPHGAGAATPS</sequence>
<gene>
    <name evidence="3" type="ORF">G3R41_06550</name>
    <name evidence="2" type="ORF">GCU67_06550</name>
</gene>
<evidence type="ECO:0000313" key="3">
    <source>
        <dbReference type="EMBL" id="NEN50601.1"/>
    </source>
</evidence>
<dbReference type="GO" id="GO:0016491">
    <property type="term" value="F:oxidoreductase activity"/>
    <property type="evidence" value="ECO:0007669"/>
    <property type="project" value="InterPro"/>
</dbReference>
<reference evidence="2 4" key="1">
    <citation type="submission" date="2020-01" db="EMBL/GenBank/DDBJ databases">
        <title>the WGS Modestobacter muralis CPCC 204518.</title>
        <authorList>
            <person name="Jiang Z."/>
        </authorList>
    </citation>
    <scope>NUCLEOTIDE SEQUENCE [LARGE SCALE GENOMIC DNA]</scope>
    <source>
        <strain evidence="2 4">DSM 100205</strain>
    </source>
</reference>
<comment type="caution">
    <text evidence="2">The sequence shown here is derived from an EMBL/GenBank/DDBJ whole genome shotgun (WGS) entry which is preliminary data.</text>
</comment>
<evidence type="ECO:0000313" key="2">
    <source>
        <dbReference type="EMBL" id="NEK93834.1"/>
    </source>
</evidence>
<evidence type="ECO:0000313" key="4">
    <source>
        <dbReference type="Proteomes" id="UP000468828"/>
    </source>
</evidence>
<organism evidence="2 4">
    <name type="scientific">Modestobacter muralis</name>
    <dbReference type="NCBI Taxonomy" id="1608614"/>
    <lineage>
        <taxon>Bacteria</taxon>
        <taxon>Bacillati</taxon>
        <taxon>Actinomycetota</taxon>
        <taxon>Actinomycetes</taxon>
        <taxon>Geodermatophilales</taxon>
        <taxon>Geodermatophilaceae</taxon>
        <taxon>Modestobacter</taxon>
    </lineage>
</organism>
<name>A0A6P0EV84_9ACTN</name>
<dbReference type="SUPFAM" id="SSF54909">
    <property type="entry name" value="Dimeric alpha+beta barrel"/>
    <property type="match status" value="1"/>
</dbReference>
<evidence type="ECO:0000313" key="5">
    <source>
        <dbReference type="Proteomes" id="UP000471152"/>
    </source>
</evidence>
<feature type="domain" description="EthD" evidence="1">
    <location>
        <begin position="14"/>
        <end position="80"/>
    </location>
</feature>
<dbReference type="InterPro" id="IPR011008">
    <property type="entry name" value="Dimeric_a/b-barrel"/>
</dbReference>
<dbReference type="NCBIfam" id="TIGR02118">
    <property type="entry name" value="EthD family reductase"/>
    <property type="match status" value="1"/>
</dbReference>
<reference evidence="3 5" key="2">
    <citation type="submission" date="2020-02" db="EMBL/GenBank/DDBJ databases">
        <title>The WGS of Modestobacter muralis DSM 100205.</title>
        <authorList>
            <person name="Jiang Z."/>
        </authorList>
    </citation>
    <scope>NUCLEOTIDE SEQUENCE [LARGE SCALE GENOMIC DNA]</scope>
    <source>
        <strain evidence="3 5">DSM 100205</strain>
    </source>
</reference>
<accession>A0A6P0EV84</accession>
<dbReference type="InterPro" id="IPR009799">
    <property type="entry name" value="EthD_dom"/>
</dbReference>